<sequence length="41" mass="4686">MLWDSNMQIKYSGKDGIYFHLRDNVDAFLTLSVNRPGNPGD</sequence>
<organism evidence="1">
    <name type="scientific">Escherichia coli</name>
    <dbReference type="NCBI Taxonomy" id="562"/>
    <lineage>
        <taxon>Bacteria</taxon>
        <taxon>Pseudomonadati</taxon>
        <taxon>Pseudomonadota</taxon>
        <taxon>Gammaproteobacteria</taxon>
        <taxon>Enterobacterales</taxon>
        <taxon>Enterobacteriaceae</taxon>
        <taxon>Escherichia</taxon>
    </lineage>
</organism>
<dbReference type="AlphaFoldDB" id="A0A478LL28"/>
<name>A0A478LL28_ECOLX</name>
<dbReference type="EMBL" id="BICW01000060">
    <property type="protein sequence ID" value="GCG67599.1"/>
    <property type="molecule type" value="Genomic_DNA"/>
</dbReference>
<gene>
    <name evidence="1" type="ORF">BvCmsH19A_04773</name>
</gene>
<protein>
    <submittedName>
        <fullName evidence="1">Uncharacterized protein</fullName>
    </submittedName>
</protein>
<proteinExistence type="predicted"/>
<reference evidence="1" key="1">
    <citation type="submission" date="2018-11" db="EMBL/GenBank/DDBJ databases">
        <title>Draft genome sequence of commensal E.coli strains.</title>
        <authorList>
            <person name="Arimizu Y."/>
            <person name="Hayashi T."/>
            <person name="Ogura Y."/>
        </authorList>
    </citation>
    <scope>NUCLEOTIDE SEQUENCE</scope>
    <source>
        <strain evidence="1">39-H19-A</strain>
    </source>
</reference>
<accession>A0A478LL28</accession>
<comment type="caution">
    <text evidence="1">The sequence shown here is derived from an EMBL/GenBank/DDBJ whole genome shotgun (WGS) entry which is preliminary data.</text>
</comment>
<evidence type="ECO:0000313" key="1">
    <source>
        <dbReference type="EMBL" id="GCG67599.1"/>
    </source>
</evidence>